<dbReference type="PANTHER" id="PTHR43340">
    <property type="entry name" value="HYPOXANTHINE-GUANINE PHOSPHORIBOSYLTRANSFERASE"/>
    <property type="match status" value="1"/>
</dbReference>
<evidence type="ECO:0000256" key="10">
    <source>
        <dbReference type="ARBA" id="ARBA00022726"/>
    </source>
</evidence>
<evidence type="ECO:0000256" key="6">
    <source>
        <dbReference type="ARBA" id="ARBA00022490"/>
    </source>
</evidence>
<dbReference type="FunCoup" id="D4H7R8">
    <property type="interactions" value="415"/>
</dbReference>
<evidence type="ECO:0000256" key="11">
    <source>
        <dbReference type="ARBA" id="ARBA00022741"/>
    </source>
</evidence>
<evidence type="ECO:0000256" key="13">
    <source>
        <dbReference type="ARBA" id="ARBA00048811"/>
    </source>
</evidence>
<dbReference type="RefSeq" id="WP_013010589.1">
    <property type="nucleotide sequence ID" value="NC_013943.1"/>
</dbReference>
<dbReference type="InterPro" id="IPR029057">
    <property type="entry name" value="PRTase-like"/>
</dbReference>
<keyword evidence="11 15" id="KW-0547">Nucleotide-binding</keyword>
<dbReference type="GO" id="GO:0032263">
    <property type="term" value="P:GMP salvage"/>
    <property type="evidence" value="ECO:0007669"/>
    <property type="project" value="TreeGrafter"/>
</dbReference>
<organism evidence="17 18">
    <name type="scientific">Denitrovibrio acetiphilus (strain DSM 12809 / NBRC 114555 / N2460)</name>
    <dbReference type="NCBI Taxonomy" id="522772"/>
    <lineage>
        <taxon>Bacteria</taxon>
        <taxon>Pseudomonadati</taxon>
        <taxon>Deferribacterota</taxon>
        <taxon>Deferribacteres</taxon>
        <taxon>Deferribacterales</taxon>
        <taxon>Geovibrionaceae</taxon>
        <taxon>Denitrovibrio</taxon>
    </lineage>
</organism>
<evidence type="ECO:0000256" key="8">
    <source>
        <dbReference type="ARBA" id="ARBA00022679"/>
    </source>
</evidence>
<dbReference type="PaxDb" id="522772-Dacet_1295"/>
<evidence type="ECO:0000256" key="5">
    <source>
        <dbReference type="ARBA" id="ARBA00011895"/>
    </source>
</evidence>
<dbReference type="GO" id="GO:0006178">
    <property type="term" value="P:guanine salvage"/>
    <property type="evidence" value="ECO:0007669"/>
    <property type="project" value="TreeGrafter"/>
</dbReference>
<evidence type="ECO:0000256" key="3">
    <source>
        <dbReference type="ARBA" id="ARBA00004669"/>
    </source>
</evidence>
<dbReference type="GO" id="GO:0046100">
    <property type="term" value="P:hypoxanthine metabolic process"/>
    <property type="evidence" value="ECO:0007669"/>
    <property type="project" value="TreeGrafter"/>
</dbReference>
<dbReference type="SUPFAM" id="SSF53271">
    <property type="entry name" value="PRTase-like"/>
    <property type="match status" value="1"/>
</dbReference>
<feature type="domain" description="Phosphoribosyltransferase" evidence="16">
    <location>
        <begin position="13"/>
        <end position="159"/>
    </location>
</feature>
<evidence type="ECO:0000259" key="16">
    <source>
        <dbReference type="Pfam" id="PF00156"/>
    </source>
</evidence>
<proteinExistence type="inferred from homology"/>
<comment type="subcellular location">
    <subcellularLocation>
        <location evidence="2 15">Cytoplasm</location>
    </subcellularLocation>
</comment>
<dbReference type="Proteomes" id="UP000002012">
    <property type="component" value="Chromosome"/>
</dbReference>
<dbReference type="CDD" id="cd06223">
    <property type="entry name" value="PRTases_typeI"/>
    <property type="match status" value="1"/>
</dbReference>
<dbReference type="FunFam" id="3.40.50.2020:FF:000006">
    <property type="entry name" value="Hypoxanthine phosphoribosyltransferase"/>
    <property type="match status" value="1"/>
</dbReference>
<name>D4H7R8_DENA2</name>
<evidence type="ECO:0000256" key="2">
    <source>
        <dbReference type="ARBA" id="ARBA00004496"/>
    </source>
</evidence>
<reference evidence="17 18" key="1">
    <citation type="journal article" date="2010" name="Stand. Genomic Sci.">
        <title>Complete genome sequence of Denitrovibrio acetiphilus type strain (N2460).</title>
        <authorList>
            <person name="Kiss H."/>
            <person name="Lang E."/>
            <person name="Lapidus A."/>
            <person name="Copeland A."/>
            <person name="Nolan M."/>
            <person name="Glavina Del Rio T."/>
            <person name="Chen F."/>
            <person name="Lucas S."/>
            <person name="Tice H."/>
            <person name="Cheng J.F."/>
            <person name="Han C."/>
            <person name="Goodwin L."/>
            <person name="Pitluck S."/>
            <person name="Liolios K."/>
            <person name="Pati A."/>
            <person name="Ivanova N."/>
            <person name="Mavromatis K."/>
            <person name="Chen A."/>
            <person name="Palaniappan K."/>
            <person name="Land M."/>
            <person name="Hauser L."/>
            <person name="Chang Y.J."/>
            <person name="Jeffries C.D."/>
            <person name="Detter J.C."/>
            <person name="Brettin T."/>
            <person name="Spring S."/>
            <person name="Rohde M."/>
            <person name="Goker M."/>
            <person name="Woyke T."/>
            <person name="Bristow J."/>
            <person name="Eisen J.A."/>
            <person name="Markowitz V."/>
            <person name="Hugenholtz P."/>
            <person name="Kyrpides N.C."/>
            <person name="Klenk H.P."/>
        </authorList>
    </citation>
    <scope>NUCLEOTIDE SEQUENCE [LARGE SCALE GENOMIC DNA]</scope>
    <source>
        <strain evidence="18">DSM 12809 / NBRC 114555 / N2460</strain>
    </source>
</reference>
<comment type="catalytic activity">
    <reaction evidence="14">
        <text>IMP + diphosphate = hypoxanthine + 5-phospho-alpha-D-ribose 1-diphosphate</text>
        <dbReference type="Rhea" id="RHEA:17973"/>
        <dbReference type="ChEBI" id="CHEBI:17368"/>
        <dbReference type="ChEBI" id="CHEBI:33019"/>
        <dbReference type="ChEBI" id="CHEBI:58017"/>
        <dbReference type="ChEBI" id="CHEBI:58053"/>
        <dbReference type="EC" id="2.4.2.8"/>
    </reaction>
    <physiologicalReaction direction="right-to-left" evidence="14">
        <dbReference type="Rhea" id="RHEA:17975"/>
    </physiologicalReaction>
</comment>
<dbReference type="AlphaFoldDB" id="D4H7R8"/>
<dbReference type="GO" id="GO:0005829">
    <property type="term" value="C:cytosol"/>
    <property type="evidence" value="ECO:0007669"/>
    <property type="project" value="TreeGrafter"/>
</dbReference>
<dbReference type="EC" id="2.4.2.8" evidence="5 15"/>
<protein>
    <recommendedName>
        <fullName evidence="5 15">Hypoxanthine phosphoribosyltransferase</fullName>
        <ecNumber evidence="5 15">2.4.2.8</ecNumber>
    </recommendedName>
</protein>
<evidence type="ECO:0000313" key="18">
    <source>
        <dbReference type="Proteomes" id="UP000002012"/>
    </source>
</evidence>
<evidence type="ECO:0000256" key="14">
    <source>
        <dbReference type="ARBA" id="ARBA00049402"/>
    </source>
</evidence>
<dbReference type="eggNOG" id="COG0634">
    <property type="taxonomic scope" value="Bacteria"/>
</dbReference>
<keyword evidence="18" id="KW-1185">Reference proteome</keyword>
<dbReference type="HOGENOM" id="CLU_073615_0_0_0"/>
<evidence type="ECO:0000256" key="4">
    <source>
        <dbReference type="ARBA" id="ARBA00008391"/>
    </source>
</evidence>
<accession>D4H7R8</accession>
<sequence length="181" mass="20234">MKQHILKEMISEQAIRTRVAELGRQISADYAGKSVLAVGVLKGSVIFMADLVREMESVNVEIGFLAVSSYKGTKSTGEVRVLHDLDRPLDDTHLLIVEDILDTGNTLSYLKKMLTVRKPASIKIVSLLNKPERRVADIELDYEGFEIPDEFVVGYGLDYDGYYRNLKNICTVEFTGSDASE</sequence>
<dbReference type="STRING" id="522772.Dacet_1295"/>
<evidence type="ECO:0000256" key="7">
    <source>
        <dbReference type="ARBA" id="ARBA00022676"/>
    </source>
</evidence>
<dbReference type="InterPro" id="IPR000836">
    <property type="entry name" value="PRTase_dom"/>
</dbReference>
<gene>
    <name evidence="17" type="ordered locus">Dacet_1295</name>
</gene>
<dbReference type="GO" id="GO:0006166">
    <property type="term" value="P:purine ribonucleoside salvage"/>
    <property type="evidence" value="ECO:0007669"/>
    <property type="project" value="UniProtKB-KW"/>
</dbReference>
<dbReference type="Pfam" id="PF00156">
    <property type="entry name" value="Pribosyltran"/>
    <property type="match status" value="1"/>
</dbReference>
<comment type="cofactor">
    <cofactor evidence="1 15">
        <name>Mg(2+)</name>
        <dbReference type="ChEBI" id="CHEBI:18420"/>
    </cofactor>
</comment>
<dbReference type="PANTHER" id="PTHR43340:SF1">
    <property type="entry name" value="HYPOXANTHINE PHOSPHORIBOSYLTRANSFERASE"/>
    <property type="match status" value="1"/>
</dbReference>
<dbReference type="GO" id="GO:0032264">
    <property type="term" value="P:IMP salvage"/>
    <property type="evidence" value="ECO:0007669"/>
    <property type="project" value="UniProtKB-UniPathway"/>
</dbReference>
<evidence type="ECO:0000256" key="9">
    <source>
        <dbReference type="ARBA" id="ARBA00022723"/>
    </source>
</evidence>
<dbReference type="Gene3D" id="3.40.50.2020">
    <property type="match status" value="1"/>
</dbReference>
<dbReference type="GO" id="GO:0052657">
    <property type="term" value="F:guanine phosphoribosyltransferase activity"/>
    <property type="evidence" value="ECO:0007669"/>
    <property type="project" value="UniProtKB-ARBA"/>
</dbReference>
<dbReference type="InterPro" id="IPR005904">
    <property type="entry name" value="Hxn_phspho_trans"/>
</dbReference>
<dbReference type="NCBIfam" id="TIGR01203">
    <property type="entry name" value="HGPRTase"/>
    <property type="match status" value="1"/>
</dbReference>
<dbReference type="GO" id="GO:0000287">
    <property type="term" value="F:magnesium ion binding"/>
    <property type="evidence" value="ECO:0007669"/>
    <property type="project" value="TreeGrafter"/>
</dbReference>
<evidence type="ECO:0000256" key="1">
    <source>
        <dbReference type="ARBA" id="ARBA00001946"/>
    </source>
</evidence>
<keyword evidence="9 15" id="KW-0479">Metal-binding</keyword>
<keyword evidence="10 15" id="KW-0660">Purine salvage</keyword>
<evidence type="ECO:0000256" key="12">
    <source>
        <dbReference type="ARBA" id="ARBA00022842"/>
    </source>
</evidence>
<dbReference type="KEGG" id="dap:Dacet_1295"/>
<keyword evidence="7 15" id="KW-0328">Glycosyltransferase</keyword>
<dbReference type="UniPathway" id="UPA00591">
    <property type="reaction ID" value="UER00648"/>
</dbReference>
<dbReference type="InterPro" id="IPR050408">
    <property type="entry name" value="HGPRT"/>
</dbReference>
<keyword evidence="12 15" id="KW-0460">Magnesium</keyword>
<dbReference type="GO" id="GO:0000166">
    <property type="term" value="F:nucleotide binding"/>
    <property type="evidence" value="ECO:0007669"/>
    <property type="project" value="UniProtKB-KW"/>
</dbReference>
<evidence type="ECO:0000256" key="15">
    <source>
        <dbReference type="RuleBase" id="RU364099"/>
    </source>
</evidence>
<evidence type="ECO:0000313" key="17">
    <source>
        <dbReference type="EMBL" id="ADD68067.1"/>
    </source>
</evidence>
<comment type="catalytic activity">
    <reaction evidence="13">
        <text>GMP + diphosphate = guanine + 5-phospho-alpha-D-ribose 1-diphosphate</text>
        <dbReference type="Rhea" id="RHEA:25424"/>
        <dbReference type="ChEBI" id="CHEBI:16235"/>
        <dbReference type="ChEBI" id="CHEBI:33019"/>
        <dbReference type="ChEBI" id="CHEBI:58017"/>
        <dbReference type="ChEBI" id="CHEBI:58115"/>
        <dbReference type="EC" id="2.4.2.8"/>
    </reaction>
    <physiologicalReaction direction="right-to-left" evidence="13">
        <dbReference type="Rhea" id="RHEA:25426"/>
    </physiologicalReaction>
</comment>
<keyword evidence="6 15" id="KW-0963">Cytoplasm</keyword>
<keyword evidence="8 15" id="KW-0808">Transferase</keyword>
<dbReference type="EMBL" id="CP001968">
    <property type="protein sequence ID" value="ADD68067.1"/>
    <property type="molecule type" value="Genomic_DNA"/>
</dbReference>
<dbReference type="GO" id="GO:0004422">
    <property type="term" value="F:hypoxanthine phosphoribosyltransferase activity"/>
    <property type="evidence" value="ECO:0007669"/>
    <property type="project" value="InterPro"/>
</dbReference>
<dbReference type="InParanoid" id="D4H7R8"/>
<comment type="similarity">
    <text evidence="4 15">Belongs to the purine/pyrimidine phosphoribosyltransferase family.</text>
</comment>
<comment type="pathway">
    <text evidence="3 15">Purine metabolism; IMP biosynthesis via salvage pathway; IMP from hypoxanthine: step 1/1.</text>
</comment>